<name>A0A1T5BCL3_9FLAO</name>
<dbReference type="Proteomes" id="UP000190339">
    <property type="component" value="Unassembled WGS sequence"/>
</dbReference>
<dbReference type="STRING" id="561365.SAMN05660866_01528"/>
<dbReference type="EMBL" id="FUYL01000004">
    <property type="protein sequence ID" value="SKB44759.1"/>
    <property type="molecule type" value="Genomic_DNA"/>
</dbReference>
<dbReference type="Gene3D" id="2.60.40.740">
    <property type="match status" value="2"/>
</dbReference>
<dbReference type="Pfam" id="PF13585">
    <property type="entry name" value="CHU_C"/>
    <property type="match status" value="1"/>
</dbReference>
<dbReference type="InterPro" id="IPR026341">
    <property type="entry name" value="T9SS_type_B"/>
</dbReference>
<evidence type="ECO:0000313" key="1">
    <source>
        <dbReference type="EMBL" id="SKB44759.1"/>
    </source>
</evidence>
<dbReference type="NCBIfam" id="TIGR04131">
    <property type="entry name" value="Bac_Flav_CTERM"/>
    <property type="match status" value="1"/>
</dbReference>
<dbReference type="InterPro" id="IPR025667">
    <property type="entry name" value="SprB_repeat"/>
</dbReference>
<proteinExistence type="predicted"/>
<accession>A0A1T5BCL3</accession>
<evidence type="ECO:0000313" key="2">
    <source>
        <dbReference type="Proteomes" id="UP000190339"/>
    </source>
</evidence>
<organism evidence="1 2">
    <name type="scientific">Maribacter arcticus</name>
    <dbReference type="NCBI Taxonomy" id="561365"/>
    <lineage>
        <taxon>Bacteria</taxon>
        <taxon>Pseudomonadati</taxon>
        <taxon>Bacteroidota</taxon>
        <taxon>Flavobacteriia</taxon>
        <taxon>Flavobacteriales</taxon>
        <taxon>Flavobacteriaceae</taxon>
        <taxon>Maribacter</taxon>
    </lineage>
</organism>
<reference evidence="2" key="1">
    <citation type="submission" date="2017-02" db="EMBL/GenBank/DDBJ databases">
        <authorList>
            <person name="Varghese N."/>
            <person name="Submissions S."/>
        </authorList>
    </citation>
    <scope>NUCLEOTIDE SEQUENCE [LARGE SCALE GENOMIC DNA]</scope>
    <source>
        <strain evidence="2">DSM 23546</strain>
    </source>
</reference>
<keyword evidence="2" id="KW-1185">Reference proteome</keyword>
<gene>
    <name evidence="1" type="ORF">SAMN05660866_01528</name>
</gene>
<sequence length="3377" mass="359602">MLYVLLTGCFFASNAQEAVPFTPRLDGGSLEIRGNIIFAGNNILNRASQADPGEANIAYNGTQNNNSLWMEYIDIDGDSSTFSSSSAALNLADPSCSQVRYAGLYWAATYPNERSTDSSAPFNGTPRIEDWFTIKFKIPGGSYVELTADTTADPIGDEDDIIFDGYDYNDINNSFKDSPYICYKNITDIVRSNTNPIGEYTVANIRATKGTRNGSSSAGWVMVVIYENPNETGKFISTFDGYAGMSGSVGTVNVAVNGFKTLPTGFPVNARIGVGALEGDRSITNDRFKIKANMNATFTDLSTTNLNPANNFFNSTISINDGQVIDRTPYGTNTLGLDLDVFDLSNPNNAILPNDETGATLQFTSSGDGYGSFLATFLVEQIEPNIVLEKRVEDIGGNDITGMGVNLGQTLDYVLSFQNLGNDDTVNYTIRDVLPINVTLDEANLVLPTGVTYTYDAPSRTVIFTISDNLVNKQDPIYTIRMRVKVAENCFDFVDACTDLIQNLAYSTYAGAINSNIITDDPSVSDFDNCGFVLPGATNFLLDDLADCNFTRSVELCGTNVLLNAGDHFDDYIWVRDDNNNNVIDSTDTVLNDGDPDNDSSTILVNGEGTYIVDKIVADPCKGFKEIINVVQYGSGTITNPIIEYYNTVNNDADPSNDLFGEIVQCSIDNALLPKLFLCGISDSRLLQVNILDAQSIVWQKLDEASCSPSGDDCANKNLTCTWNQVGSGNNYTLNSPGKYRLFVNYQNGCSNRFYFNAFQNDLDIQYNKKDIICTSPGNITITNLGNGYGYQLVDAISGTVIIPFSSNNGPSFDFNPGENGGYRVEVVQLDNSSVPIAGACIFSTPDIGILERNVNYSISAALNSCTGFGSINIQINNAEPNYEYEIRLDDGSNGGLGTLLDSETAQPNNNFTFNDLNPGNYIAIARTDDGCSYSEQVSIVEDNLYLIARVSQHITCKEGNILMDSGGGKTPHTYAIWSFVDDDGAAVISYPSVNDIPASSYQTSQIFDILNPGDYTFAVIDRFNCVSISNMVTIEFRPAAEYNATSVTNVLCFGDSTGSIEFNLVNSNGYQLTYYLFDAATFDEQNYEYINALATNTSGYFPGLPAGDYAIVINQRKGSASCDYFEYHTISTPANALFGNAVLIQGYTCTQDGIIEAQNVSGGTAPYEYSIDGVNFFSGPGAERFTGLIDGTYTVTIRDANGCTFATDDVTIDPRIEPSDLTFNATQPVCPALTSEVTVTVVDGTAPFNYEIIAPLANAIDNGTSNTFSSLEPGTYTFRVSDAKGCSIQEDFTIAAVNRIAAVGKINNNVTCFGISDGAVTFNVSGFTTSYDYTVTGPSTFSGTAVTANTLALTGLGEGTYSIEVTDNTTNCTATENIAVTAPLSELIISDLDSTDLSCSPSGTVPGAVTVTATGGWGGFEYVLESPTGAITGPQGNNSFTGLTDTGNYSINVIDAGGCEITQTFSLTPAEAPVLEVTANNICYDSTTGLVLTANVTSGGSVPFQYRLNGGDYQSNTSFTGLGPGSHTVEVIDSKNCTSAASIEVFPTLIASSSLIKGLDCTSGSPDAEIEISIAGGSTNYTYEVFLDGNLVQASTIVPSIPFSYVTPTAGIYTFSITDDSACSVNTTETVDLYVPPTFTLVQTTEILCHGDDGATIQVNIDGTTGLPPYTVSVENITTATAYDTQTSGLPAGIYEVTVTDAQSCSGTETIVINEPDPIYYDIIVMPITCDPANGTDPGSISVTNLSGGTNEYNYYLTGNNGHTDFYPTTSGGEDYTFTILEFGIYEVDVVDANGCSVKTINIIASPPEDLNIDVTTTTVDCSLGGTAIITVNSTVGSGNYEFAILENYLVPYVDDPVNDYQSADSPGGNTATFDGLIPGITYTFVVHDLTNNCYYFEMADTPIDSPSNLTTSLDTVNNVTCTGNADGGVSFSFDNYAADTTSVNYEIFNFQSNATTGITGSEAVNPPSIGTVVSVTNVGPLAPGVYYILFNEIGGTFDGCSVGSEVFTISESTNTLQVTATLDTNDNCNLNASQVSAIGQFGTPPYEYQIALATVAAPTLMTWAGSSTNVFNVEGGDYIVYIKDANNCIQQDNVLVPTDSSPEISLSINNQCSGSEGNYAMDITLTAEGIAPYSIRVDNGALRAATGLNALGNTITISGLNSGSHSIEILDSNGCGEIKGIAIAPELEATAIVLTQPTCTTDDGVIGFTITGGSGSYLTELLQSDLTPTSISPSGNQFVGVPFGDYVVRVTDASLATPNCFIDVPISLEEPTPVTLLDTEWTNVSCAGASDGSITIKMEPSSAGVNDNPLYTFQITNGTLTFTQSIKLFTGLSEGVWNITVTSNRNCTAMDQVTIGEPTALDAAITKVIPFACDMNNAQQSAVIEVTITAGTGTPNYFFSVNGSSFLPTGGSVFTYNAWSAGNYDIIIRDANGCLFALPTQLIDPINTFTAAVTKTSAISCAGPEEVLITVTDDGNPHNYSFELLPLGNSNGTPGPMTGTTATFYLSAVGNYTFRVTDLDTGCYVDTLAHSIAPYDLIDVVAIATSPVTCYGDGNGTLEINIIGYSGAYEYEVFTQAGVSVQSGPATTNPLSITGLSGGNYYVRVTETELPLCSEDSNIITISSPNIPLTAFVNPLAEAECTNGQGEMLVDPIGGYAPYDIVLTNTITGQVYAALDVQVMVFTGLSAGNFGIQITDNSGCVFIATEALVPATPIVANAIPLVTTLDCFGDNDATITAIVTGGGSGNYEYKLNYYDAAGAVIEFTSGEQISETFTGLGAGIYSITVTDEWNCDVETNPVAITQPARVFASLVRTDPLTCATGAEFELTATGGSGTYAYSTDNVNFLPMMGNSIGLPLTGILGAGTYQYYVRDAINGCEAVASNAITENPIIPLTLSVDNTAAFINCTGESTAIIYAAADGGLGNYQYELYSNSVTIGNRIAGPQPLGQFSGLTAGTYWVNVVSEDCTTAPEQVIIMEPIPLTYTDHIVDVSCFGEENGSITVTLAGGAGSYIYSISPDLDKFDTINTFTDLAPGDYAVIAQDGNGCFEYLEYTISEPTIIDVSATITPEICVGSEDGSISLIIAGGTAPYRTAMNSNSDADFVLDRVDFNNLTAGTYLIFIRDANGCETNVVLDIERGVNLSATVEPVYECTGDTPNNYVNVVLEDISVSGDVMYALDSTDQTAMQLDPNFSNIYPGSHYITIAHANGCVETVDFDIIGYEPLILTLEQTPNEIIAIAEGGRLEYTFYFNGFDNGTDNTYSIRETGTYEVRVVDENGCEAVASIYMEFIDIEMPNFFTPDGDNMNDSWRPRNAEYFPNLEVLIYDRYGRVVARLSNIQGWNGTYDGKEVPTGDYWYVVNFNEDNMKEFVGHFTLYR</sequence>
<dbReference type="Pfam" id="PF13573">
    <property type="entry name" value="SprB"/>
    <property type="match status" value="5"/>
</dbReference>
<protein>
    <submittedName>
        <fullName evidence="1">Gliding motility-associated C-terminal domain-containing protein</fullName>
    </submittedName>
</protein>